<name>A0ABQ1EA12_9CLOT</name>
<comment type="caution">
    <text evidence="4">The sequence shown here is derived from an EMBL/GenBank/DDBJ whole genome shotgun (WGS) entry which is preliminary data.</text>
</comment>
<protein>
    <submittedName>
        <fullName evidence="4">N-acetylmuramoyl-L-alanine amidase</fullName>
    </submittedName>
</protein>
<dbReference type="Gene3D" id="3.40.630.40">
    <property type="entry name" value="Zn-dependent exopeptidases"/>
    <property type="match status" value="1"/>
</dbReference>
<dbReference type="CDD" id="cd02696">
    <property type="entry name" value="MurNAc-LAA"/>
    <property type="match status" value="1"/>
</dbReference>
<keyword evidence="5" id="KW-1185">Reference proteome</keyword>
<dbReference type="InterPro" id="IPR002508">
    <property type="entry name" value="MurNAc-LAA_cat"/>
</dbReference>
<sequence length="292" mass="31982">MRKVIIGVLSIILMFSLVSCENKAKKEIVKKDIASEKVENKTEDKLSVDNNTKNNEDVSLDKKEETKTQEVPTKKEETKIHETPVKKKIIVLDPGHSVKGNSGQEKLSPDSNTMKIKDPGGAQGIVTKTPEYVVAMKVAVKLKSLLEQNGFTVVMTKTQDSENPGNIDRAEVGNKNNADLVVRIHCDSSTSQSVKGASMLFPAPVGYAKAINDISKKYGQTILADLIATAGMNNKGLVERNDLTGFNWSKVPTVLVEMGFMSNPEEDKLLNQEEYQNKLASGLCKGVMDSLK</sequence>
<proteinExistence type="predicted"/>
<feature type="domain" description="MurNAc-LAA" evidence="3">
    <location>
        <begin position="170"/>
        <end position="288"/>
    </location>
</feature>
<evidence type="ECO:0000256" key="2">
    <source>
        <dbReference type="SAM" id="MobiDB-lite"/>
    </source>
</evidence>
<evidence type="ECO:0000256" key="1">
    <source>
        <dbReference type="ARBA" id="ARBA00022801"/>
    </source>
</evidence>
<dbReference type="EMBL" id="BMBA01000001">
    <property type="protein sequence ID" value="GFZ31338.1"/>
    <property type="molecule type" value="Genomic_DNA"/>
</dbReference>
<feature type="compositionally biased region" description="Basic and acidic residues" evidence="2">
    <location>
        <begin position="34"/>
        <end position="47"/>
    </location>
</feature>
<evidence type="ECO:0000259" key="3">
    <source>
        <dbReference type="SMART" id="SM00646"/>
    </source>
</evidence>
<evidence type="ECO:0000313" key="4">
    <source>
        <dbReference type="EMBL" id="GFZ31338.1"/>
    </source>
</evidence>
<dbReference type="PANTHER" id="PTHR30404:SF0">
    <property type="entry name" value="N-ACETYLMURAMOYL-L-ALANINE AMIDASE AMIC"/>
    <property type="match status" value="1"/>
</dbReference>
<feature type="compositionally biased region" description="Polar residues" evidence="2">
    <location>
        <begin position="99"/>
        <end position="114"/>
    </location>
</feature>
<dbReference type="Proteomes" id="UP000663802">
    <property type="component" value="Unassembled WGS sequence"/>
</dbReference>
<gene>
    <name evidence="4" type="ORF">CSC2_18640</name>
</gene>
<evidence type="ECO:0000313" key="5">
    <source>
        <dbReference type="Proteomes" id="UP000663802"/>
    </source>
</evidence>
<feature type="region of interest" description="Disordered" evidence="2">
    <location>
        <begin position="94"/>
        <end position="122"/>
    </location>
</feature>
<keyword evidence="1" id="KW-0378">Hydrolase</keyword>
<accession>A0ABQ1EA12</accession>
<reference evidence="4 5" key="1">
    <citation type="journal article" date="2021" name="Int. J. Syst. Evol. Microbiol.">
        <title>Clostridium zeae sp. nov., isolated from corn silage.</title>
        <authorList>
            <person name="Kobayashi H."/>
            <person name="Tanizawa Y."/>
            <person name="Yagura M."/>
            <person name="Sakamoto M."/>
            <person name="Ohkuma M."/>
            <person name="Tohno M."/>
        </authorList>
    </citation>
    <scope>NUCLEOTIDE SEQUENCE [LARGE SCALE GENOMIC DNA]</scope>
    <source>
        <strain evidence="4 5">CSC2</strain>
    </source>
</reference>
<organism evidence="4 5">
    <name type="scientific">Clostridium zeae</name>
    <dbReference type="NCBI Taxonomy" id="2759022"/>
    <lineage>
        <taxon>Bacteria</taxon>
        <taxon>Bacillati</taxon>
        <taxon>Bacillota</taxon>
        <taxon>Clostridia</taxon>
        <taxon>Eubacteriales</taxon>
        <taxon>Clostridiaceae</taxon>
        <taxon>Clostridium</taxon>
    </lineage>
</organism>
<dbReference type="PANTHER" id="PTHR30404">
    <property type="entry name" value="N-ACETYLMURAMOYL-L-ALANINE AMIDASE"/>
    <property type="match status" value="1"/>
</dbReference>
<dbReference type="SMART" id="SM00646">
    <property type="entry name" value="Ami_3"/>
    <property type="match status" value="1"/>
</dbReference>
<feature type="compositionally biased region" description="Basic and acidic residues" evidence="2">
    <location>
        <begin position="54"/>
        <end position="76"/>
    </location>
</feature>
<dbReference type="InterPro" id="IPR050695">
    <property type="entry name" value="N-acetylmuramoyl_amidase_3"/>
</dbReference>
<dbReference type="SUPFAM" id="SSF53187">
    <property type="entry name" value="Zn-dependent exopeptidases"/>
    <property type="match status" value="1"/>
</dbReference>
<dbReference type="Pfam" id="PF01520">
    <property type="entry name" value="Amidase_3"/>
    <property type="match status" value="1"/>
</dbReference>
<dbReference type="RefSeq" id="WP_206869514.1">
    <property type="nucleotide sequence ID" value="NZ_BMBA01000001.1"/>
</dbReference>
<feature type="region of interest" description="Disordered" evidence="2">
    <location>
        <begin position="34"/>
        <end position="76"/>
    </location>
</feature>
<dbReference type="PROSITE" id="PS51257">
    <property type="entry name" value="PROKAR_LIPOPROTEIN"/>
    <property type="match status" value="1"/>
</dbReference>